<dbReference type="Pfam" id="PF00825">
    <property type="entry name" value="Ribonuclease_P"/>
    <property type="match status" value="1"/>
</dbReference>
<dbReference type="GO" id="GO:0030677">
    <property type="term" value="C:ribonuclease P complex"/>
    <property type="evidence" value="ECO:0007669"/>
    <property type="project" value="TreeGrafter"/>
</dbReference>
<protein>
    <recommendedName>
        <fullName evidence="7">Ribonuclease P protein component</fullName>
        <ecNumber evidence="7">3.1.26.5</ecNumber>
    </recommendedName>
</protein>
<keyword evidence="2" id="KW-0819">tRNA processing</keyword>
<dbReference type="InterPro" id="IPR000100">
    <property type="entry name" value="RNase_P"/>
</dbReference>
<dbReference type="NCBIfam" id="TIGR00188">
    <property type="entry name" value="rnpA"/>
    <property type="match status" value="1"/>
</dbReference>
<dbReference type="Proteomes" id="UP000295632">
    <property type="component" value="Unassembled WGS sequence"/>
</dbReference>
<dbReference type="InterPro" id="IPR014721">
    <property type="entry name" value="Ribsml_uS5_D2-typ_fold_subgr"/>
</dbReference>
<dbReference type="Gene3D" id="3.30.230.10">
    <property type="match status" value="1"/>
</dbReference>
<keyword evidence="9" id="KW-1185">Reference proteome</keyword>
<evidence type="ECO:0000256" key="2">
    <source>
        <dbReference type="ARBA" id="ARBA00022694"/>
    </source>
</evidence>
<evidence type="ECO:0000256" key="6">
    <source>
        <dbReference type="ARBA" id="ARBA00022884"/>
    </source>
</evidence>
<reference evidence="8 9" key="1">
    <citation type="submission" date="2019-03" db="EMBL/GenBank/DDBJ databases">
        <title>Genomic Encyclopedia of Type Strains, Phase IV (KMG-IV): sequencing the most valuable type-strain genomes for metagenomic binning, comparative biology and taxonomic classification.</title>
        <authorList>
            <person name="Goeker M."/>
        </authorList>
    </citation>
    <scope>NUCLEOTIDE SEQUENCE [LARGE SCALE GENOMIC DNA]</scope>
    <source>
        <strain evidence="8 9">DSM 28697</strain>
    </source>
</reference>
<dbReference type="GO" id="GO:0000049">
    <property type="term" value="F:tRNA binding"/>
    <property type="evidence" value="ECO:0007669"/>
    <property type="project" value="InterPro"/>
</dbReference>
<evidence type="ECO:0000313" key="8">
    <source>
        <dbReference type="EMBL" id="TDQ38342.1"/>
    </source>
</evidence>
<accession>A0A4R6TZM5</accession>
<dbReference type="GO" id="GO:0042781">
    <property type="term" value="F:3'-tRNA processing endoribonuclease activity"/>
    <property type="evidence" value="ECO:0007669"/>
    <property type="project" value="TreeGrafter"/>
</dbReference>
<name>A0A4R6TZM5_9BACI</name>
<evidence type="ECO:0000256" key="5">
    <source>
        <dbReference type="ARBA" id="ARBA00022801"/>
    </source>
</evidence>
<keyword evidence="6" id="KW-0694">RNA-binding</keyword>
<dbReference type="EMBL" id="SNYJ01000010">
    <property type="protein sequence ID" value="TDQ38342.1"/>
    <property type="molecule type" value="Genomic_DNA"/>
</dbReference>
<evidence type="ECO:0000256" key="4">
    <source>
        <dbReference type="ARBA" id="ARBA00022759"/>
    </source>
</evidence>
<evidence type="ECO:0000313" key="9">
    <source>
        <dbReference type="Proteomes" id="UP000295632"/>
    </source>
</evidence>
<dbReference type="SUPFAM" id="SSF54211">
    <property type="entry name" value="Ribosomal protein S5 domain 2-like"/>
    <property type="match status" value="1"/>
</dbReference>
<comment type="caution">
    <text evidence="8">The sequence shown here is derived from an EMBL/GenBank/DDBJ whole genome shotgun (WGS) entry which is preliminary data.</text>
</comment>
<keyword evidence="3" id="KW-0540">Nuclease</keyword>
<organism evidence="8 9">
    <name type="scientific">Aureibacillus halotolerans</name>
    <dbReference type="NCBI Taxonomy" id="1508390"/>
    <lineage>
        <taxon>Bacteria</taxon>
        <taxon>Bacillati</taxon>
        <taxon>Bacillota</taxon>
        <taxon>Bacilli</taxon>
        <taxon>Bacillales</taxon>
        <taxon>Bacillaceae</taxon>
        <taxon>Aureibacillus</taxon>
    </lineage>
</organism>
<evidence type="ECO:0000256" key="1">
    <source>
        <dbReference type="ARBA" id="ARBA00002663"/>
    </source>
</evidence>
<dbReference type="PANTHER" id="PTHR33992:SF1">
    <property type="entry name" value="RIBONUCLEASE P PROTEIN COMPONENT"/>
    <property type="match status" value="1"/>
</dbReference>
<evidence type="ECO:0000256" key="3">
    <source>
        <dbReference type="ARBA" id="ARBA00022722"/>
    </source>
</evidence>
<keyword evidence="5" id="KW-0378">Hydrolase</keyword>
<keyword evidence="4" id="KW-0255">Endonuclease</keyword>
<dbReference type="AlphaFoldDB" id="A0A4R6TZM5"/>
<dbReference type="PANTHER" id="PTHR33992">
    <property type="entry name" value="RIBONUCLEASE P PROTEIN COMPONENT"/>
    <property type="match status" value="1"/>
</dbReference>
<dbReference type="InterPro" id="IPR020539">
    <property type="entry name" value="RNase_P_CS"/>
</dbReference>
<dbReference type="GO" id="GO:0004526">
    <property type="term" value="F:ribonuclease P activity"/>
    <property type="evidence" value="ECO:0007669"/>
    <property type="project" value="UniProtKB-UniRule"/>
</dbReference>
<dbReference type="PROSITE" id="PS00648">
    <property type="entry name" value="RIBONUCLEASE_P"/>
    <property type="match status" value="1"/>
</dbReference>
<dbReference type="EC" id="3.1.26.5" evidence="7"/>
<dbReference type="InterPro" id="IPR020568">
    <property type="entry name" value="Ribosomal_Su5_D2-typ_SF"/>
</dbReference>
<sequence length="99" mass="11238">MFKDGRSTANRQLVVYVKDKPGQADFRVGFSVSKKIGTAVKRNYIKRCLKEAIRHLDKDLGEKDLIVIARKPVCSMDCAEIDKSLRHVLKKAGFSREKS</sequence>
<gene>
    <name evidence="8" type="ORF">EV213_11085</name>
</gene>
<proteinExistence type="predicted"/>
<evidence type="ECO:0000256" key="7">
    <source>
        <dbReference type="NCBIfam" id="TIGR00188"/>
    </source>
</evidence>
<comment type="function">
    <text evidence="1">RNaseP catalyzes the removal of the 5'-leader sequence from pre-tRNA to produce the mature 5'-terminus. It can also cleave other RNA substrates such as 4.5S RNA. The protein component plays an auxiliary but essential role in vivo by binding to the 5'-leader sequence and broadening the substrate specificity of the ribozyme.</text>
</comment>